<evidence type="ECO:0000256" key="1">
    <source>
        <dbReference type="SAM" id="MobiDB-lite"/>
    </source>
</evidence>
<name>A0ABT8NRJ6_9BURK</name>
<comment type="caution">
    <text evidence="2">The sequence shown here is derived from an EMBL/GenBank/DDBJ whole genome shotgun (WGS) entry which is preliminary data.</text>
</comment>
<accession>A0ABT8NRJ6</accession>
<gene>
    <name evidence="2" type="ORF">QZM70_14635</name>
</gene>
<evidence type="ECO:0000313" key="2">
    <source>
        <dbReference type="EMBL" id="MDN7524176.1"/>
    </source>
</evidence>
<keyword evidence="3" id="KW-1185">Reference proteome</keyword>
<proteinExistence type="predicted"/>
<sequence>MISSPQTTEINMDSGGPAFPVPVTTLDNQKHSSSLQGMSLRDYFAAAALQGMIANGSSAHYAGLGEMAYAAADNLLAARVNKEQL</sequence>
<evidence type="ECO:0008006" key="4">
    <source>
        <dbReference type="Google" id="ProtNLM"/>
    </source>
</evidence>
<reference evidence="2" key="1">
    <citation type="submission" date="2023-07" db="EMBL/GenBank/DDBJ databases">
        <title>A collection of bacterial strains from the Burkholderia cepacia Research Laboratory and Repository.</title>
        <authorList>
            <person name="Lipuma J."/>
            <person name="Spilker T."/>
            <person name="Caverly L."/>
        </authorList>
    </citation>
    <scope>NUCLEOTIDE SEQUENCE</scope>
    <source>
        <strain evidence="2">AU45194</strain>
    </source>
</reference>
<evidence type="ECO:0000313" key="3">
    <source>
        <dbReference type="Proteomes" id="UP001172217"/>
    </source>
</evidence>
<dbReference type="EMBL" id="JAUJQL010000007">
    <property type="protein sequence ID" value="MDN7524176.1"/>
    <property type="molecule type" value="Genomic_DNA"/>
</dbReference>
<dbReference type="RefSeq" id="WP_200160002.1">
    <property type="nucleotide sequence ID" value="NZ_JAENHS010000003.1"/>
</dbReference>
<dbReference type="Proteomes" id="UP001172217">
    <property type="component" value="Unassembled WGS sequence"/>
</dbReference>
<protein>
    <recommendedName>
        <fullName evidence="4">Gp38</fullName>
    </recommendedName>
</protein>
<feature type="region of interest" description="Disordered" evidence="1">
    <location>
        <begin position="1"/>
        <end position="25"/>
    </location>
</feature>
<feature type="compositionally biased region" description="Polar residues" evidence="1">
    <location>
        <begin position="1"/>
        <end position="11"/>
    </location>
</feature>
<organism evidence="2 3">
    <name type="scientific">Burkholderia orbicola</name>
    <dbReference type="NCBI Taxonomy" id="2978683"/>
    <lineage>
        <taxon>Bacteria</taxon>
        <taxon>Pseudomonadati</taxon>
        <taxon>Pseudomonadota</taxon>
        <taxon>Betaproteobacteria</taxon>
        <taxon>Burkholderiales</taxon>
        <taxon>Burkholderiaceae</taxon>
        <taxon>Burkholderia</taxon>
        <taxon>Burkholderia cepacia complex</taxon>
    </lineage>
</organism>